<proteinExistence type="inferred from homology"/>
<protein>
    <submittedName>
        <fullName evidence="4">Cytochrome P450 monooxygenase-like protein</fullName>
    </submittedName>
</protein>
<reference evidence="4" key="1">
    <citation type="submission" date="2020-01" db="EMBL/GenBank/DDBJ databases">
        <authorList>
            <consortium name="DOE Joint Genome Institute"/>
            <person name="Haridas S."/>
            <person name="Albert R."/>
            <person name="Binder M."/>
            <person name="Bloem J."/>
            <person name="Labutti K."/>
            <person name="Salamov A."/>
            <person name="Andreopoulos B."/>
            <person name="Baker S.E."/>
            <person name="Barry K."/>
            <person name="Bills G."/>
            <person name="Bluhm B.H."/>
            <person name="Cannon C."/>
            <person name="Castanera R."/>
            <person name="Culley D.E."/>
            <person name="Daum C."/>
            <person name="Ezra D."/>
            <person name="Gonzalez J.B."/>
            <person name="Henrissat B."/>
            <person name="Kuo A."/>
            <person name="Liang C."/>
            <person name="Lipzen A."/>
            <person name="Lutzoni F."/>
            <person name="Magnuson J."/>
            <person name="Mondo S."/>
            <person name="Nolan M."/>
            <person name="Ohm R."/>
            <person name="Pangilinan J."/>
            <person name="Park H.-J."/>
            <person name="Ramirez L."/>
            <person name="Alfaro M."/>
            <person name="Sun H."/>
            <person name="Tritt A."/>
            <person name="Yoshinaga Y."/>
            <person name="Zwiers L.-H."/>
            <person name="Turgeon B.G."/>
            <person name="Goodwin S.B."/>
            <person name="Spatafora J.W."/>
            <person name="Crous P.W."/>
            <person name="Grigoriev I.V."/>
        </authorList>
    </citation>
    <scope>NUCLEOTIDE SEQUENCE</scope>
    <source>
        <strain evidence="4">CBS 394.84</strain>
    </source>
</reference>
<keyword evidence="3" id="KW-0732">Signal</keyword>
<organism evidence="4 5">
    <name type="scientific">Cucurbitaria berberidis CBS 394.84</name>
    <dbReference type="NCBI Taxonomy" id="1168544"/>
    <lineage>
        <taxon>Eukaryota</taxon>
        <taxon>Fungi</taxon>
        <taxon>Dikarya</taxon>
        <taxon>Ascomycota</taxon>
        <taxon>Pezizomycotina</taxon>
        <taxon>Dothideomycetes</taxon>
        <taxon>Pleosporomycetidae</taxon>
        <taxon>Pleosporales</taxon>
        <taxon>Pleosporineae</taxon>
        <taxon>Cucurbitariaceae</taxon>
        <taxon>Cucurbitaria</taxon>
    </lineage>
</organism>
<keyword evidence="2" id="KW-0349">Heme</keyword>
<dbReference type="PRINTS" id="PR00463">
    <property type="entry name" value="EP450I"/>
</dbReference>
<keyword evidence="4" id="KW-0503">Monooxygenase</keyword>
<dbReference type="AlphaFoldDB" id="A0A9P4L6I1"/>
<dbReference type="Gene3D" id="1.10.630.10">
    <property type="entry name" value="Cytochrome P450"/>
    <property type="match status" value="1"/>
</dbReference>
<comment type="cofactor">
    <cofactor evidence="2">
        <name>heme</name>
        <dbReference type="ChEBI" id="CHEBI:30413"/>
    </cofactor>
</comment>
<gene>
    <name evidence="4" type="ORF">K460DRAFT_378308</name>
</gene>
<dbReference type="InterPro" id="IPR001128">
    <property type="entry name" value="Cyt_P450"/>
</dbReference>
<dbReference type="SUPFAM" id="SSF48264">
    <property type="entry name" value="Cytochrome P450"/>
    <property type="match status" value="1"/>
</dbReference>
<feature type="chain" id="PRO_5040454019" evidence="3">
    <location>
        <begin position="27"/>
        <end position="579"/>
    </location>
</feature>
<evidence type="ECO:0000313" key="4">
    <source>
        <dbReference type="EMBL" id="KAF1843083.1"/>
    </source>
</evidence>
<sequence length="579" mass="65581">MALLTVMFSLLALPIALVFWTAQSLAQNRATAKATGLPYLERWISPINPFWLLYGSSFVRLCERIGIASENFSRIYSYGWEANARAEVHEYASSDVVLVVHPGGLQLCVADASIIYEILQRRTDFRRNMEEMAVLNVYGKNLSTTDDQEWQRHRKMTGVTFTEKNNELVWKQSLMQAKGMLEYWTERSQQPIRSTAEDTKVLTLNVLAAALFNKVYSFEGRAEESESWHVDDKSYMYRASLSTILGSIIQIFILGEEGLKAWWTPKSWKGAAEAMVAFRSYILGLMNEERSYLRQGKTDHQHLVARLVRACEVGQGSDESVDRPADGDTMSKKVNMTEEEIISNLFVYAFAGNDTTAIALTNLIIHLSANPQSQDWIAEELHHYTPSGDSDSWGYDNFKNLKRCSAVIMESLRICHPLSQLVKTTGPTPQPLKFNGKVYMIPAGTSVHCSLPALHSHPKYWGPDPLAWNPKQHIIVSNHQNTDSFEAEVLAPDTSEHFMPWAWGQRVCPGKRFSQVELVAVLAVLFSDWRVEIVPKEGETVEQARARAWSSSLKVDHEGHMLHEMVNPHSVGLVWVKRD</sequence>
<evidence type="ECO:0000256" key="2">
    <source>
        <dbReference type="PIRSR" id="PIRSR602401-1"/>
    </source>
</evidence>
<dbReference type="GO" id="GO:0004497">
    <property type="term" value="F:monooxygenase activity"/>
    <property type="evidence" value="ECO:0007669"/>
    <property type="project" value="UniProtKB-KW"/>
</dbReference>
<evidence type="ECO:0000256" key="1">
    <source>
        <dbReference type="ARBA" id="ARBA00010617"/>
    </source>
</evidence>
<dbReference type="GO" id="GO:0020037">
    <property type="term" value="F:heme binding"/>
    <property type="evidence" value="ECO:0007669"/>
    <property type="project" value="InterPro"/>
</dbReference>
<keyword evidence="5" id="KW-1185">Reference proteome</keyword>
<dbReference type="InterPro" id="IPR050121">
    <property type="entry name" value="Cytochrome_P450_monoxygenase"/>
</dbReference>
<comment type="caution">
    <text evidence="4">The sequence shown here is derived from an EMBL/GenBank/DDBJ whole genome shotgun (WGS) entry which is preliminary data.</text>
</comment>
<dbReference type="PANTHER" id="PTHR24305:SF166">
    <property type="entry name" value="CYTOCHROME P450 12A4, MITOCHONDRIAL-RELATED"/>
    <property type="match status" value="1"/>
</dbReference>
<accession>A0A9P4L6I1</accession>
<evidence type="ECO:0000256" key="3">
    <source>
        <dbReference type="SAM" id="SignalP"/>
    </source>
</evidence>
<dbReference type="PRINTS" id="PR00385">
    <property type="entry name" value="P450"/>
</dbReference>
<dbReference type="GO" id="GO:0005506">
    <property type="term" value="F:iron ion binding"/>
    <property type="evidence" value="ECO:0007669"/>
    <property type="project" value="InterPro"/>
</dbReference>
<comment type="similarity">
    <text evidence="1">Belongs to the cytochrome P450 family.</text>
</comment>
<dbReference type="Pfam" id="PF00067">
    <property type="entry name" value="p450"/>
    <property type="match status" value="1"/>
</dbReference>
<dbReference type="Proteomes" id="UP000800039">
    <property type="component" value="Unassembled WGS sequence"/>
</dbReference>
<feature type="signal peptide" evidence="3">
    <location>
        <begin position="1"/>
        <end position="26"/>
    </location>
</feature>
<dbReference type="GO" id="GO:0016705">
    <property type="term" value="F:oxidoreductase activity, acting on paired donors, with incorporation or reduction of molecular oxygen"/>
    <property type="evidence" value="ECO:0007669"/>
    <property type="project" value="InterPro"/>
</dbReference>
<evidence type="ECO:0000313" key="5">
    <source>
        <dbReference type="Proteomes" id="UP000800039"/>
    </source>
</evidence>
<feature type="binding site" description="axial binding residue" evidence="2">
    <location>
        <position position="508"/>
    </location>
    <ligand>
        <name>heme</name>
        <dbReference type="ChEBI" id="CHEBI:30413"/>
    </ligand>
    <ligandPart>
        <name>Fe</name>
        <dbReference type="ChEBI" id="CHEBI:18248"/>
    </ligandPart>
</feature>
<dbReference type="RefSeq" id="XP_040785646.1">
    <property type="nucleotide sequence ID" value="XM_040935064.1"/>
</dbReference>
<dbReference type="OrthoDB" id="1470350at2759"/>
<dbReference type="PANTHER" id="PTHR24305">
    <property type="entry name" value="CYTOCHROME P450"/>
    <property type="match status" value="1"/>
</dbReference>
<keyword evidence="2" id="KW-0408">Iron</keyword>
<name>A0A9P4L6I1_9PLEO</name>
<keyword evidence="4" id="KW-0560">Oxidoreductase</keyword>
<dbReference type="InterPro" id="IPR002401">
    <property type="entry name" value="Cyt_P450_E_grp-I"/>
</dbReference>
<dbReference type="InterPro" id="IPR036396">
    <property type="entry name" value="Cyt_P450_sf"/>
</dbReference>
<dbReference type="GeneID" id="63852315"/>
<keyword evidence="2" id="KW-0479">Metal-binding</keyword>
<dbReference type="EMBL" id="ML976617">
    <property type="protein sequence ID" value="KAF1843083.1"/>
    <property type="molecule type" value="Genomic_DNA"/>
</dbReference>